<name>A0A6M3Y2N8_9ZZZZ</name>
<dbReference type="EMBL" id="MT143373">
    <property type="protein sequence ID" value="QJA96127.1"/>
    <property type="molecule type" value="Genomic_DNA"/>
</dbReference>
<dbReference type="EMBL" id="MT145168">
    <property type="protein sequence ID" value="QJI04313.1"/>
    <property type="molecule type" value="Genomic_DNA"/>
</dbReference>
<reference evidence="2" key="1">
    <citation type="submission" date="2020-03" db="EMBL/GenBank/DDBJ databases">
        <title>The deep terrestrial virosphere.</title>
        <authorList>
            <person name="Holmfeldt K."/>
            <person name="Nilsson E."/>
            <person name="Simone D."/>
            <person name="Lopez-Fernandez M."/>
            <person name="Wu X."/>
            <person name="de Brujin I."/>
            <person name="Lundin D."/>
            <person name="Andersson A."/>
            <person name="Bertilsson S."/>
            <person name="Dopson M."/>
        </authorList>
    </citation>
    <scope>NUCLEOTIDE SEQUENCE</scope>
    <source>
        <strain evidence="1">MM415B04918</strain>
        <strain evidence="2">TM448B07375</strain>
    </source>
</reference>
<accession>A0A6M3Y2N8</accession>
<sequence>MTKGRRISDLIGQPKEELREIAKRAKELGEEMDNAWRDRIASRIQPEKPKNGVRYEIDDIYDYQSIESIFCYYLIQNYREVFLGIKQYGDFEFFRDMAIYLRHRYNNEMLKQKTYEFFIDLYYN</sequence>
<evidence type="ECO:0000313" key="2">
    <source>
        <dbReference type="EMBL" id="QJI04313.1"/>
    </source>
</evidence>
<gene>
    <name evidence="1" type="ORF">MM415B04918_0004</name>
    <name evidence="2" type="ORF">TM448B07375_0008</name>
</gene>
<proteinExistence type="predicted"/>
<protein>
    <submittedName>
        <fullName evidence="2">Uncharacterized protein</fullName>
    </submittedName>
</protein>
<dbReference type="AlphaFoldDB" id="A0A6M3Y2N8"/>
<organism evidence="2">
    <name type="scientific">viral metagenome</name>
    <dbReference type="NCBI Taxonomy" id="1070528"/>
    <lineage>
        <taxon>unclassified sequences</taxon>
        <taxon>metagenomes</taxon>
        <taxon>organismal metagenomes</taxon>
    </lineage>
</organism>
<evidence type="ECO:0000313" key="1">
    <source>
        <dbReference type="EMBL" id="QJA96127.1"/>
    </source>
</evidence>